<evidence type="ECO:0000313" key="1">
    <source>
        <dbReference type="EMBL" id="KAJ8616121.1"/>
    </source>
</evidence>
<gene>
    <name evidence="1" type="ORF">MRB53_035493</name>
</gene>
<dbReference type="EMBL" id="CM056820">
    <property type="protein sequence ID" value="KAJ8616121.1"/>
    <property type="molecule type" value="Genomic_DNA"/>
</dbReference>
<name>A0ACC2K4T0_PERAE</name>
<keyword evidence="2" id="KW-1185">Reference proteome</keyword>
<comment type="caution">
    <text evidence="1">The sequence shown here is derived from an EMBL/GenBank/DDBJ whole genome shotgun (WGS) entry which is preliminary data.</text>
</comment>
<proteinExistence type="predicted"/>
<reference evidence="1 2" key="1">
    <citation type="journal article" date="2022" name="Hortic Res">
        <title>A haplotype resolved chromosomal level avocado genome allows analysis of novel avocado genes.</title>
        <authorList>
            <person name="Nath O."/>
            <person name="Fletcher S.J."/>
            <person name="Hayward A."/>
            <person name="Shaw L.M."/>
            <person name="Masouleh A.K."/>
            <person name="Furtado A."/>
            <person name="Henry R.J."/>
            <person name="Mitter N."/>
        </authorList>
    </citation>
    <scope>NUCLEOTIDE SEQUENCE [LARGE SCALE GENOMIC DNA]</scope>
    <source>
        <strain evidence="2">cv. Hass</strain>
    </source>
</reference>
<sequence>MPMKEWRGLEPESLSDAYERVEGTGTRIPSPPRTTLPKGLARANQALVEGLNNEDRSFAISEKSRMFKGDCVLRRSLGQYGGAPPGDHIWR</sequence>
<dbReference type="Proteomes" id="UP001234297">
    <property type="component" value="Chromosome 12"/>
</dbReference>
<organism evidence="1 2">
    <name type="scientific">Persea americana</name>
    <name type="common">Avocado</name>
    <dbReference type="NCBI Taxonomy" id="3435"/>
    <lineage>
        <taxon>Eukaryota</taxon>
        <taxon>Viridiplantae</taxon>
        <taxon>Streptophyta</taxon>
        <taxon>Embryophyta</taxon>
        <taxon>Tracheophyta</taxon>
        <taxon>Spermatophyta</taxon>
        <taxon>Magnoliopsida</taxon>
        <taxon>Magnoliidae</taxon>
        <taxon>Laurales</taxon>
        <taxon>Lauraceae</taxon>
        <taxon>Persea</taxon>
    </lineage>
</organism>
<accession>A0ACC2K4T0</accession>
<protein>
    <submittedName>
        <fullName evidence="1">Uncharacterized protein</fullName>
    </submittedName>
</protein>
<evidence type="ECO:0000313" key="2">
    <source>
        <dbReference type="Proteomes" id="UP001234297"/>
    </source>
</evidence>